<comment type="caution">
    <text evidence="2">The sequence shown here is derived from an EMBL/GenBank/DDBJ whole genome shotgun (WGS) entry which is preliminary data.</text>
</comment>
<keyword evidence="3" id="KW-1185">Reference proteome</keyword>
<feature type="region of interest" description="Disordered" evidence="1">
    <location>
        <begin position="67"/>
        <end position="96"/>
    </location>
</feature>
<dbReference type="Pfam" id="PF11080">
    <property type="entry name" value="GhoS"/>
    <property type="match status" value="1"/>
</dbReference>
<evidence type="ECO:0000313" key="2">
    <source>
        <dbReference type="EMBL" id="PHM60657.1"/>
    </source>
</evidence>
<evidence type="ECO:0008006" key="4">
    <source>
        <dbReference type="Google" id="ProtNLM"/>
    </source>
</evidence>
<evidence type="ECO:0000256" key="1">
    <source>
        <dbReference type="SAM" id="MobiDB-lite"/>
    </source>
</evidence>
<sequence>MAKKANFTVRVELHNADSKDYENLHEKMENAGFGRTITAGGIVYRLPNAEYSISSNESTDEIRNLARNTAKKVKPNPSVLVTKSDGTRRWSGLKED</sequence>
<gene>
    <name evidence="2" type="ORF">Xsto_03768</name>
</gene>
<reference evidence="2 3" key="1">
    <citation type="journal article" date="2017" name="Nat. Microbiol.">
        <title>Natural product diversity associated with the nematode symbionts Photorhabdus and Xenorhabdus.</title>
        <authorList>
            <person name="Tobias N.J."/>
            <person name="Wolff H."/>
            <person name="Djahanschiri B."/>
            <person name="Grundmann F."/>
            <person name="Kronenwerth M."/>
            <person name="Shi Y.M."/>
            <person name="Simonyi S."/>
            <person name="Grun P."/>
            <person name="Shapiro-Ilan D."/>
            <person name="Pidot S.J."/>
            <person name="Stinear T.P."/>
            <person name="Ebersberger I."/>
            <person name="Bode H.B."/>
        </authorList>
    </citation>
    <scope>NUCLEOTIDE SEQUENCE [LARGE SCALE GENOMIC DNA]</scope>
    <source>
        <strain evidence="2 3">DSM 17904</strain>
    </source>
</reference>
<dbReference type="EMBL" id="NJAJ01000055">
    <property type="protein sequence ID" value="PHM60657.1"/>
    <property type="molecule type" value="Genomic_DNA"/>
</dbReference>
<accession>A0A2D0KBS3</accession>
<dbReference type="RefSeq" id="WP_099126020.1">
    <property type="nucleotide sequence ID" value="NZ_CAWNRH010000132.1"/>
</dbReference>
<organism evidence="2 3">
    <name type="scientific">Xenorhabdus stockiae</name>
    <dbReference type="NCBI Taxonomy" id="351614"/>
    <lineage>
        <taxon>Bacteria</taxon>
        <taxon>Pseudomonadati</taxon>
        <taxon>Pseudomonadota</taxon>
        <taxon>Gammaproteobacteria</taxon>
        <taxon>Enterobacterales</taxon>
        <taxon>Morganellaceae</taxon>
        <taxon>Xenorhabdus</taxon>
    </lineage>
</organism>
<proteinExistence type="predicted"/>
<name>A0A2D0KBS3_9GAMM</name>
<dbReference type="Proteomes" id="UP000222366">
    <property type="component" value="Unassembled WGS sequence"/>
</dbReference>
<evidence type="ECO:0000313" key="3">
    <source>
        <dbReference type="Proteomes" id="UP000222366"/>
    </source>
</evidence>
<dbReference type="InterPro" id="IPR022597">
    <property type="entry name" value="GhoS"/>
</dbReference>
<protein>
    <recommendedName>
        <fullName evidence="4">Phage protein</fullName>
    </recommendedName>
</protein>
<feature type="compositionally biased region" description="Basic and acidic residues" evidence="1">
    <location>
        <begin position="85"/>
        <end position="96"/>
    </location>
</feature>
<dbReference type="AlphaFoldDB" id="A0A2D0KBS3"/>
<dbReference type="GO" id="GO:0004521">
    <property type="term" value="F:RNA endonuclease activity"/>
    <property type="evidence" value="ECO:0007669"/>
    <property type="project" value="InterPro"/>
</dbReference>